<accession>A0A0A9BG46</accession>
<reference evidence="2" key="1">
    <citation type="submission" date="2014-09" db="EMBL/GenBank/DDBJ databases">
        <authorList>
            <person name="Magalhaes I.L.F."/>
            <person name="Oliveira U."/>
            <person name="Santos F.R."/>
            <person name="Vidigal T.H.D.A."/>
            <person name="Brescovit A.D."/>
            <person name="Santos A.J."/>
        </authorList>
    </citation>
    <scope>NUCLEOTIDE SEQUENCE</scope>
    <source>
        <tissue evidence="2">Shoot tissue taken approximately 20 cm above the soil surface</tissue>
    </source>
</reference>
<keyword evidence="1" id="KW-1133">Transmembrane helix</keyword>
<reference evidence="2" key="2">
    <citation type="journal article" date="2015" name="Data Brief">
        <title>Shoot transcriptome of the giant reed, Arundo donax.</title>
        <authorList>
            <person name="Barrero R.A."/>
            <person name="Guerrero F.D."/>
            <person name="Moolhuijzen P."/>
            <person name="Goolsby J.A."/>
            <person name="Tidwell J."/>
            <person name="Bellgard S.E."/>
            <person name="Bellgard M.I."/>
        </authorList>
    </citation>
    <scope>NUCLEOTIDE SEQUENCE</scope>
    <source>
        <tissue evidence="2">Shoot tissue taken approximately 20 cm above the soil surface</tissue>
    </source>
</reference>
<proteinExistence type="predicted"/>
<dbReference type="EMBL" id="GBRH01239618">
    <property type="protein sequence ID" value="JAD58277.1"/>
    <property type="molecule type" value="Transcribed_RNA"/>
</dbReference>
<sequence>MTCVDSLLLQRYPNLVREILVRYRLILFAYRSMTLTPSIFLGFFSKHITID</sequence>
<evidence type="ECO:0000256" key="1">
    <source>
        <dbReference type="SAM" id="Phobius"/>
    </source>
</evidence>
<feature type="transmembrane region" description="Helical" evidence="1">
    <location>
        <begin position="20"/>
        <end position="44"/>
    </location>
</feature>
<evidence type="ECO:0000313" key="2">
    <source>
        <dbReference type="EMBL" id="JAD58277.1"/>
    </source>
</evidence>
<keyword evidence="1" id="KW-0812">Transmembrane</keyword>
<name>A0A0A9BG46_ARUDO</name>
<keyword evidence="1" id="KW-0472">Membrane</keyword>
<protein>
    <submittedName>
        <fullName evidence="2">Uncharacterized protein</fullName>
    </submittedName>
</protein>
<organism evidence="2">
    <name type="scientific">Arundo donax</name>
    <name type="common">Giant reed</name>
    <name type="synonym">Donax arundinaceus</name>
    <dbReference type="NCBI Taxonomy" id="35708"/>
    <lineage>
        <taxon>Eukaryota</taxon>
        <taxon>Viridiplantae</taxon>
        <taxon>Streptophyta</taxon>
        <taxon>Embryophyta</taxon>
        <taxon>Tracheophyta</taxon>
        <taxon>Spermatophyta</taxon>
        <taxon>Magnoliopsida</taxon>
        <taxon>Liliopsida</taxon>
        <taxon>Poales</taxon>
        <taxon>Poaceae</taxon>
        <taxon>PACMAD clade</taxon>
        <taxon>Arundinoideae</taxon>
        <taxon>Arundineae</taxon>
        <taxon>Arundo</taxon>
    </lineage>
</organism>
<dbReference type="AlphaFoldDB" id="A0A0A9BG46"/>